<dbReference type="PANTHER" id="PTHR30618:SF0">
    <property type="entry name" value="PURINE-URACIL PERMEASE NCS1"/>
    <property type="match status" value="1"/>
</dbReference>
<feature type="transmembrane region" description="Helical" evidence="6">
    <location>
        <begin position="503"/>
        <end position="521"/>
    </location>
</feature>
<comment type="caution">
    <text evidence="7">The sequence shown here is derived from an EMBL/GenBank/DDBJ whole genome shotgun (WGS) entry which is preliminary data.</text>
</comment>
<feature type="transmembrane region" description="Helical" evidence="6">
    <location>
        <begin position="311"/>
        <end position="330"/>
    </location>
</feature>
<keyword evidence="5 6" id="KW-0472">Membrane</keyword>
<evidence type="ECO:0000256" key="1">
    <source>
        <dbReference type="ARBA" id="ARBA00004141"/>
    </source>
</evidence>
<dbReference type="Gene3D" id="1.10.4160.10">
    <property type="entry name" value="Hydantoin permease"/>
    <property type="match status" value="1"/>
</dbReference>
<evidence type="ECO:0000256" key="4">
    <source>
        <dbReference type="ARBA" id="ARBA00022989"/>
    </source>
</evidence>
<dbReference type="GO" id="GO:0015205">
    <property type="term" value="F:nucleobase transmembrane transporter activity"/>
    <property type="evidence" value="ECO:0007669"/>
    <property type="project" value="TreeGrafter"/>
</dbReference>
<comment type="subcellular location">
    <subcellularLocation>
        <location evidence="1">Membrane</location>
        <topology evidence="1">Multi-pass membrane protein</topology>
    </subcellularLocation>
</comment>
<sequence length="610" mass="66207">MASYDNKEFYEEKTGSPASSAVDYVEVGHVSGLKRRLPNFSLEVRQEPSSFAATKNASNADFDPIPPSKRTWNWGAYVAYWMADAWAVSNWEVASSIIAVGLSWKMAIGACVLGNTIMGIVITVNGRMGATLHTPFPVLARMPFGYYFSYFVVLSRCVLAIVWLGVQTTTGGQCMTVLLTAIWPSFANIPNTIPAGEGITTSGMCGFVLYFLLQIPFLCIPYTKVQYFFGLKSVIAPIIFLAIFGSTLHKAGGTISHSTVITQGTTLKGSALAWAFFANLNGVLGNYATLGLNIADFARYAKKPSAQNVQAIVIPFIFTIVGLLGIFTAASSETAYGQVIWNPIEIVGLWMKSGSHGGRAASAFGAIGLIIVTLGINISANSISAANDLMSFCPKYINIRRGQLLAAVIGSWGFVPWKILASAAKFLAFLGGYTIFLGPMTSILMTEFVPHNPTQLPPTTSISTNPFVSCRSYYIVRRGNVSVPDMYNFHGIYRYSPRYASNWRAVTAFFIGCIPPLPGFVNNIVVAGNGKTGVSAGGQHLFNIGYVYSFIAAGVFYWGFNRVFPHTESIMDHAETGEDIIAANDAKNIQERRASRAERKQSVVTTFFEV</sequence>
<gene>
    <name evidence="7" type="ORF">ALECFALPRED_006520</name>
</gene>
<organism evidence="7 8">
    <name type="scientific">Alectoria fallacina</name>
    <dbReference type="NCBI Taxonomy" id="1903189"/>
    <lineage>
        <taxon>Eukaryota</taxon>
        <taxon>Fungi</taxon>
        <taxon>Dikarya</taxon>
        <taxon>Ascomycota</taxon>
        <taxon>Pezizomycotina</taxon>
        <taxon>Lecanoromycetes</taxon>
        <taxon>OSLEUM clade</taxon>
        <taxon>Lecanoromycetidae</taxon>
        <taxon>Lecanorales</taxon>
        <taxon>Lecanorineae</taxon>
        <taxon>Parmeliaceae</taxon>
        <taxon>Alectoria</taxon>
    </lineage>
</organism>
<feature type="transmembrane region" description="Helical" evidence="6">
    <location>
        <begin position="106"/>
        <end position="124"/>
    </location>
</feature>
<evidence type="ECO:0000313" key="8">
    <source>
        <dbReference type="Proteomes" id="UP000664203"/>
    </source>
</evidence>
<dbReference type="GO" id="GO:0005886">
    <property type="term" value="C:plasma membrane"/>
    <property type="evidence" value="ECO:0007669"/>
    <property type="project" value="TreeGrafter"/>
</dbReference>
<feature type="transmembrane region" description="Helical" evidence="6">
    <location>
        <begin position="360"/>
        <end position="383"/>
    </location>
</feature>
<dbReference type="InterPro" id="IPR001248">
    <property type="entry name" value="Pur-cyt_permease"/>
</dbReference>
<proteinExistence type="inferred from homology"/>
<evidence type="ECO:0008006" key="9">
    <source>
        <dbReference type="Google" id="ProtNLM"/>
    </source>
</evidence>
<keyword evidence="8" id="KW-1185">Reference proteome</keyword>
<feature type="transmembrane region" description="Helical" evidence="6">
    <location>
        <begin position="227"/>
        <end position="251"/>
    </location>
</feature>
<feature type="transmembrane region" description="Helical" evidence="6">
    <location>
        <begin position="426"/>
        <end position="445"/>
    </location>
</feature>
<dbReference type="Proteomes" id="UP000664203">
    <property type="component" value="Unassembled WGS sequence"/>
</dbReference>
<name>A0A8H3G319_9LECA</name>
<feature type="transmembrane region" description="Helical" evidence="6">
    <location>
        <begin position="271"/>
        <end position="290"/>
    </location>
</feature>
<feature type="transmembrane region" description="Helical" evidence="6">
    <location>
        <begin position="541"/>
        <end position="560"/>
    </location>
</feature>
<evidence type="ECO:0000256" key="6">
    <source>
        <dbReference type="SAM" id="Phobius"/>
    </source>
</evidence>
<dbReference type="AlphaFoldDB" id="A0A8H3G319"/>
<evidence type="ECO:0000313" key="7">
    <source>
        <dbReference type="EMBL" id="CAF9935688.1"/>
    </source>
</evidence>
<reference evidence="7" key="1">
    <citation type="submission" date="2021-03" db="EMBL/GenBank/DDBJ databases">
        <authorList>
            <person name="Tagirdzhanova G."/>
        </authorList>
    </citation>
    <scope>NUCLEOTIDE SEQUENCE</scope>
</reference>
<comment type="similarity">
    <text evidence="2">Belongs to the purine-cytosine permease (2.A.39) family.</text>
</comment>
<dbReference type="PANTHER" id="PTHR30618">
    <property type="entry name" value="NCS1 FAMILY PURINE/PYRIMIDINE TRANSPORTER"/>
    <property type="match status" value="1"/>
</dbReference>
<dbReference type="OrthoDB" id="2018619at2759"/>
<evidence type="ECO:0000256" key="2">
    <source>
        <dbReference type="ARBA" id="ARBA00008974"/>
    </source>
</evidence>
<keyword evidence="3 6" id="KW-0812">Transmembrane</keyword>
<accession>A0A8H3G319</accession>
<dbReference type="EMBL" id="CAJPDR010000415">
    <property type="protein sequence ID" value="CAF9935688.1"/>
    <property type="molecule type" value="Genomic_DNA"/>
</dbReference>
<feature type="transmembrane region" description="Helical" evidence="6">
    <location>
        <begin position="404"/>
        <end position="420"/>
    </location>
</feature>
<evidence type="ECO:0000256" key="5">
    <source>
        <dbReference type="ARBA" id="ARBA00023136"/>
    </source>
</evidence>
<feature type="transmembrane region" description="Helical" evidence="6">
    <location>
        <begin position="199"/>
        <end position="220"/>
    </location>
</feature>
<dbReference type="CDD" id="cd11482">
    <property type="entry name" value="SLC-NCS1sbd_NRT1-like"/>
    <property type="match status" value="1"/>
</dbReference>
<dbReference type="Pfam" id="PF02133">
    <property type="entry name" value="Transp_cyt_pur"/>
    <property type="match status" value="2"/>
</dbReference>
<keyword evidence="4 6" id="KW-1133">Transmembrane helix</keyword>
<evidence type="ECO:0000256" key="3">
    <source>
        <dbReference type="ARBA" id="ARBA00022692"/>
    </source>
</evidence>
<dbReference type="InterPro" id="IPR045225">
    <property type="entry name" value="Uracil/uridine/allantoin_perm"/>
</dbReference>
<protein>
    <recommendedName>
        <fullName evidence="9">Uracil permease</fullName>
    </recommendedName>
</protein>